<feature type="transmembrane region" description="Helical" evidence="1">
    <location>
        <begin position="509"/>
        <end position="531"/>
    </location>
</feature>
<dbReference type="PANTHER" id="PTHR11161:SF0">
    <property type="entry name" value="O-ACYLTRANSFERASE LIKE PROTEIN"/>
    <property type="match status" value="1"/>
</dbReference>
<feature type="transmembrane region" description="Helical" evidence="1">
    <location>
        <begin position="170"/>
        <end position="195"/>
    </location>
</feature>
<organism evidence="3 4">
    <name type="scientific">Arctia plantaginis</name>
    <name type="common">Wood tiger moth</name>
    <name type="synonym">Phalaena plantaginis</name>
    <dbReference type="NCBI Taxonomy" id="874455"/>
    <lineage>
        <taxon>Eukaryota</taxon>
        <taxon>Metazoa</taxon>
        <taxon>Ecdysozoa</taxon>
        <taxon>Arthropoda</taxon>
        <taxon>Hexapoda</taxon>
        <taxon>Insecta</taxon>
        <taxon>Pterygota</taxon>
        <taxon>Neoptera</taxon>
        <taxon>Endopterygota</taxon>
        <taxon>Lepidoptera</taxon>
        <taxon>Glossata</taxon>
        <taxon>Ditrysia</taxon>
        <taxon>Noctuoidea</taxon>
        <taxon>Erebidae</taxon>
        <taxon>Arctiinae</taxon>
        <taxon>Arctia</taxon>
    </lineage>
</organism>
<evidence type="ECO:0000259" key="2">
    <source>
        <dbReference type="SMART" id="SM00703"/>
    </source>
</evidence>
<dbReference type="SMART" id="SM00703">
    <property type="entry name" value="NRF"/>
    <property type="match status" value="1"/>
</dbReference>
<accession>A0A8S1BKF3</accession>
<dbReference type="AlphaFoldDB" id="A0A8S1BKF3"/>
<dbReference type="OrthoDB" id="1728974at2759"/>
<feature type="transmembrane region" description="Helical" evidence="1">
    <location>
        <begin position="583"/>
        <end position="607"/>
    </location>
</feature>
<dbReference type="EMBL" id="CADEBD010000677">
    <property type="protein sequence ID" value="CAB3258927.1"/>
    <property type="molecule type" value="Genomic_DNA"/>
</dbReference>
<reference evidence="3 4" key="1">
    <citation type="submission" date="2020-04" db="EMBL/GenBank/DDBJ databases">
        <authorList>
            <person name="Wallbank WR R."/>
            <person name="Pardo Diaz C."/>
            <person name="Kozak K."/>
            <person name="Martin S."/>
            <person name="Jiggins C."/>
            <person name="Moest M."/>
            <person name="Warren A I."/>
            <person name="Byers J.R.P. K."/>
            <person name="Montejo-Kovacevich G."/>
            <person name="Yen C E."/>
        </authorList>
    </citation>
    <scope>NUCLEOTIDE SEQUENCE [LARGE SCALE GENOMIC DNA]</scope>
</reference>
<keyword evidence="1" id="KW-1133">Transmembrane helix</keyword>
<feature type="transmembrane region" description="Helical" evidence="1">
    <location>
        <begin position="551"/>
        <end position="571"/>
    </location>
</feature>
<feature type="domain" description="Nose resistant-to-fluoxetine protein N-terminal" evidence="2">
    <location>
        <begin position="4"/>
        <end position="149"/>
    </location>
</feature>
<name>A0A8S1BKF3_ARCPL</name>
<keyword evidence="1" id="KW-0472">Membrane</keyword>
<evidence type="ECO:0000313" key="4">
    <source>
        <dbReference type="Proteomes" id="UP000494256"/>
    </source>
</evidence>
<evidence type="ECO:0000256" key="1">
    <source>
        <dbReference type="SAM" id="Phobius"/>
    </source>
</evidence>
<evidence type="ECO:0000313" key="3">
    <source>
        <dbReference type="EMBL" id="CAB3258927.1"/>
    </source>
</evidence>
<protein>
    <recommendedName>
        <fullName evidence="2">Nose resistant-to-fluoxetine protein N-terminal domain-containing protein</fullName>
    </recommendedName>
</protein>
<dbReference type="InterPro" id="IPR052728">
    <property type="entry name" value="O2_lipid_transport_reg"/>
</dbReference>
<dbReference type="Pfam" id="PF20146">
    <property type="entry name" value="NRF"/>
    <property type="match status" value="1"/>
</dbReference>
<gene>
    <name evidence="3" type="ORF">APLA_LOCUS16397</name>
</gene>
<proteinExistence type="predicted"/>
<keyword evidence="1" id="KW-0812">Transmembrane</keyword>
<feature type="transmembrane region" description="Helical" evidence="1">
    <location>
        <begin position="359"/>
        <end position="380"/>
    </location>
</feature>
<comment type="caution">
    <text evidence="3">The sequence shown here is derived from an EMBL/GenBank/DDBJ whole genome shotgun (WGS) entry which is preliminary data.</text>
</comment>
<sequence>MHPENTPAEKLIVLDASGRYEAALFSGNRFWLGSKEQCLRLDKEAAENNSSTDGNTKLFNDAHEWKWVFHEETTAQGAVVADLWPPYRLSYSTVQVFLNITKTNMVKSYNILVGICFPRSCSARDIASVINFSIMVNDNIRTNKTTSRVAKITSVRHVPGDYDIGRDDGAIFLICITVILATLALVATVVDLDWIKCFPYGKRSMTFDLEKYHTDTKKNLDRDIKHENIDLKNEVNKLRIDNTDMNYMAVESMIKGAPAITVDVTSLDRSAFSCRRCGKYRKQCTNVHQQNNLPPCPRLQYNSIASLSTETEKRNIFCRLLLCFSIPYCWKRVFNTNTATKDLSLIHGNAADVNDFNNIYYIVATGTIAFDTLFFVSGLFSSHHFFHLKSQYSVEELVGWDGACGQLLQFICFVTNRVIRLVPSYAYAVLLSSIVARWSRSVSTLALPDKDHSNCNDYWWRNILYVSNFFPVKEQCMQISWYLSTETQVHMLGALLCAASVSSKMRARICVTIALIAALSTTVSDANAAYYEFGKLFSSGFDLYTTIIERPWARVSPYSFGVFTGWLVHILQGKLKVSKITSSLLWISSLSFIFASIAVSMIGLPWLAAWLHLSWPIALLWPVLMGTTNLAVALLRWNGNNNTTSISATVSISRDTILQSTEKNFQLCCVTYFNTTA</sequence>
<dbReference type="Proteomes" id="UP000494256">
    <property type="component" value="Unassembled WGS sequence"/>
</dbReference>
<feature type="transmembrane region" description="Helical" evidence="1">
    <location>
        <begin position="613"/>
        <end position="635"/>
    </location>
</feature>
<dbReference type="InterPro" id="IPR006621">
    <property type="entry name" value="Nose-resist-to-fluoxetine_N"/>
</dbReference>
<dbReference type="PANTHER" id="PTHR11161">
    <property type="entry name" value="O-ACYLTRANSFERASE"/>
    <property type="match status" value="1"/>
</dbReference>